<dbReference type="PANTHER" id="PTHR43601">
    <property type="entry name" value="THIOREDOXIN, MITOCHONDRIAL"/>
    <property type="match status" value="1"/>
</dbReference>
<dbReference type="InterPro" id="IPR036249">
    <property type="entry name" value="Thioredoxin-like_sf"/>
</dbReference>
<dbReference type="SUPFAM" id="SSF52833">
    <property type="entry name" value="Thioredoxin-like"/>
    <property type="match status" value="1"/>
</dbReference>
<reference evidence="4 5" key="1">
    <citation type="submission" date="2024-02" db="EMBL/GenBank/DDBJ databases">
        <authorList>
            <person name="Daric V."/>
            <person name="Darras S."/>
        </authorList>
    </citation>
    <scope>NUCLEOTIDE SEQUENCE [LARGE SCALE GENOMIC DNA]</scope>
</reference>
<dbReference type="CDD" id="cd02947">
    <property type="entry name" value="TRX_family"/>
    <property type="match status" value="1"/>
</dbReference>
<comment type="caution">
    <text evidence="4">The sequence shown here is derived from an EMBL/GenBank/DDBJ whole genome shotgun (WGS) entry which is preliminary data.</text>
</comment>
<sequence>MFSRALLKSVRHFEVGRWSFCTFRAMCQVKKEASARFVPNFLRRQNHVTLDERVNICATVRTFSSKSSDTTTSFHVQNRDDFNARVLHAKIPIIVDFHAEWCGPCKQLGPSLEKEVASHDQNVMLAKVDVDDHGDIAMEYKIMAVPTVMLFKDGKSVDSFQGNIDDDLIKKFVQDAADS</sequence>
<dbReference type="InterPro" id="IPR013766">
    <property type="entry name" value="Thioredoxin_domain"/>
</dbReference>
<dbReference type="PROSITE" id="PS00194">
    <property type="entry name" value="THIOREDOXIN_1"/>
    <property type="match status" value="1"/>
</dbReference>
<keyword evidence="2" id="KW-1015">Disulfide bond</keyword>
<dbReference type="PANTHER" id="PTHR43601:SF3">
    <property type="entry name" value="THIOREDOXIN, MITOCHONDRIAL"/>
    <property type="match status" value="1"/>
</dbReference>
<dbReference type="Gene3D" id="3.40.30.10">
    <property type="entry name" value="Glutaredoxin"/>
    <property type="match status" value="1"/>
</dbReference>
<dbReference type="InterPro" id="IPR005746">
    <property type="entry name" value="Thioredoxin"/>
</dbReference>
<accession>A0ABP0FR35</accession>
<evidence type="ECO:0000256" key="1">
    <source>
        <dbReference type="ARBA" id="ARBA00008987"/>
    </source>
</evidence>
<evidence type="ECO:0000259" key="3">
    <source>
        <dbReference type="PROSITE" id="PS51352"/>
    </source>
</evidence>
<dbReference type="InterPro" id="IPR017937">
    <property type="entry name" value="Thioredoxin_CS"/>
</dbReference>
<dbReference type="Pfam" id="PF00085">
    <property type="entry name" value="Thioredoxin"/>
    <property type="match status" value="1"/>
</dbReference>
<organism evidence="4 5">
    <name type="scientific">Clavelina lepadiformis</name>
    <name type="common">Light-bulb sea squirt</name>
    <name type="synonym">Ascidia lepadiformis</name>
    <dbReference type="NCBI Taxonomy" id="159417"/>
    <lineage>
        <taxon>Eukaryota</taxon>
        <taxon>Metazoa</taxon>
        <taxon>Chordata</taxon>
        <taxon>Tunicata</taxon>
        <taxon>Ascidiacea</taxon>
        <taxon>Aplousobranchia</taxon>
        <taxon>Clavelinidae</taxon>
        <taxon>Clavelina</taxon>
    </lineage>
</organism>
<feature type="domain" description="Thioredoxin" evidence="3">
    <location>
        <begin position="54"/>
        <end position="178"/>
    </location>
</feature>
<evidence type="ECO:0000313" key="4">
    <source>
        <dbReference type="EMBL" id="CAK8682102.1"/>
    </source>
</evidence>
<gene>
    <name evidence="4" type="ORF">CVLEPA_LOCUS12312</name>
</gene>
<dbReference type="PRINTS" id="PR00421">
    <property type="entry name" value="THIOREDOXIN"/>
</dbReference>
<name>A0ABP0FR35_CLALP</name>
<dbReference type="Proteomes" id="UP001642483">
    <property type="component" value="Unassembled WGS sequence"/>
</dbReference>
<dbReference type="EMBL" id="CAWYQH010000090">
    <property type="protein sequence ID" value="CAK8682102.1"/>
    <property type="molecule type" value="Genomic_DNA"/>
</dbReference>
<proteinExistence type="inferred from homology"/>
<evidence type="ECO:0000256" key="2">
    <source>
        <dbReference type="ARBA" id="ARBA00023157"/>
    </source>
</evidence>
<protein>
    <recommendedName>
        <fullName evidence="3">Thioredoxin domain-containing protein</fullName>
    </recommendedName>
</protein>
<dbReference type="NCBIfam" id="TIGR01068">
    <property type="entry name" value="thioredoxin"/>
    <property type="match status" value="1"/>
</dbReference>
<comment type="similarity">
    <text evidence="1">Belongs to the thioredoxin family.</text>
</comment>
<keyword evidence="5" id="KW-1185">Reference proteome</keyword>
<dbReference type="PROSITE" id="PS51352">
    <property type="entry name" value="THIOREDOXIN_2"/>
    <property type="match status" value="1"/>
</dbReference>
<evidence type="ECO:0000313" key="5">
    <source>
        <dbReference type="Proteomes" id="UP001642483"/>
    </source>
</evidence>